<name>A0A1B1YRY8_9GAMM</name>
<dbReference type="EMBL" id="CP014671">
    <property type="protein sequence ID" value="ANX03437.1"/>
    <property type="molecule type" value="Genomic_DNA"/>
</dbReference>
<evidence type="ECO:0000313" key="3">
    <source>
        <dbReference type="Proteomes" id="UP000092952"/>
    </source>
</evidence>
<dbReference type="STRING" id="1810504.PG2T_04020"/>
<dbReference type="Proteomes" id="UP000092952">
    <property type="component" value="Chromosome"/>
</dbReference>
<dbReference type="InterPro" id="IPR028098">
    <property type="entry name" value="Glyco_trans_4-like_N"/>
</dbReference>
<dbReference type="PANTHER" id="PTHR45947">
    <property type="entry name" value="SULFOQUINOVOSYL TRANSFERASE SQD2"/>
    <property type="match status" value="1"/>
</dbReference>
<sequence>MRIVLVSDAWEPQINGVVTTLKRTCEELTALGHTVEVIGPNRFRTLPCPGYRSIRLALLPGRRLAQLLDGLAPDAIHIATEGPLGQTARRYCLNRGLDFTTAYHTQFPEYLALRTPIPARWTYAAVRRFHAPAARTMVATASQQTLLEEHGFEHLVRWSRGVDTTLFRPQDKNFLLAPRPIAMYVGRVAVEKNLDAFLALDLPGSKFVVGDGPALAGLRERYPTVRFTGFKHGEELAQHLAAADVFVFPSRTDTFGLVLLEAMACGVPVAAFPVTGPKDVVLPDVTGVLHEDLGRAVRQALRLDPVACVAHAKAYSWRNATLQFLTNLAPLRQPATPAAAPYAGPDQPSTAR</sequence>
<keyword evidence="2" id="KW-0808">Transferase</keyword>
<reference evidence="3" key="1">
    <citation type="submission" date="2016-03" db="EMBL/GenBank/DDBJ databases">
        <title>Complete genome sequence of Solimmundus cernigliae, representing a novel lineage of polycyclic aromatic hydrocarbon degraders within the Gammaproteobacteria.</title>
        <authorList>
            <person name="Singleton D.R."/>
            <person name="Dickey A.N."/>
            <person name="Scholl E.H."/>
            <person name="Wright F.A."/>
            <person name="Aitken M.D."/>
        </authorList>
    </citation>
    <scope>NUCLEOTIDE SEQUENCE [LARGE SCALE GENOMIC DNA]</scope>
    <source>
        <strain evidence="3">TR3.2</strain>
    </source>
</reference>
<proteinExistence type="predicted"/>
<dbReference type="InterPro" id="IPR050194">
    <property type="entry name" value="Glycosyltransferase_grp1"/>
</dbReference>
<dbReference type="GO" id="GO:0016757">
    <property type="term" value="F:glycosyltransferase activity"/>
    <property type="evidence" value="ECO:0007669"/>
    <property type="project" value="UniProtKB-KW"/>
</dbReference>
<accession>A0A1B1YRY8</accession>
<evidence type="ECO:0000313" key="2">
    <source>
        <dbReference type="EMBL" id="ANX03437.1"/>
    </source>
</evidence>
<dbReference type="SUPFAM" id="SSF53756">
    <property type="entry name" value="UDP-Glycosyltransferase/glycogen phosphorylase"/>
    <property type="match status" value="1"/>
</dbReference>
<dbReference type="PANTHER" id="PTHR45947:SF3">
    <property type="entry name" value="SULFOQUINOVOSYL TRANSFERASE SQD2"/>
    <property type="match status" value="1"/>
</dbReference>
<gene>
    <name evidence="2" type="ORF">PG2T_04020</name>
</gene>
<dbReference type="Pfam" id="PF13439">
    <property type="entry name" value="Glyco_transf_4"/>
    <property type="match status" value="1"/>
</dbReference>
<dbReference type="Gene3D" id="3.40.50.2000">
    <property type="entry name" value="Glycogen Phosphorylase B"/>
    <property type="match status" value="2"/>
</dbReference>
<protein>
    <submittedName>
        <fullName evidence="2">Alpha-mannosyltransferase</fullName>
    </submittedName>
</protein>
<keyword evidence="2" id="KW-0328">Glycosyltransferase</keyword>
<dbReference type="InParanoid" id="A0A1B1YRY8"/>
<dbReference type="KEGG" id="gbi:PG2T_04020"/>
<dbReference type="Pfam" id="PF13692">
    <property type="entry name" value="Glyco_trans_1_4"/>
    <property type="match status" value="1"/>
</dbReference>
<dbReference type="RefSeq" id="WP_068802933.1">
    <property type="nucleotide sequence ID" value="NZ_CP014671.1"/>
</dbReference>
<dbReference type="AlphaFoldDB" id="A0A1B1YRY8"/>
<dbReference type="OrthoDB" id="9802525at2"/>
<keyword evidence="3" id="KW-1185">Reference proteome</keyword>
<organism evidence="2 3">
    <name type="scientific">Immundisolibacter cernigliae</name>
    <dbReference type="NCBI Taxonomy" id="1810504"/>
    <lineage>
        <taxon>Bacteria</taxon>
        <taxon>Pseudomonadati</taxon>
        <taxon>Pseudomonadota</taxon>
        <taxon>Gammaproteobacteria</taxon>
        <taxon>Immundisolibacterales</taxon>
        <taxon>Immundisolibacteraceae</taxon>
        <taxon>Immundisolibacter</taxon>
    </lineage>
</organism>
<dbReference type="CDD" id="cd03814">
    <property type="entry name" value="GT4-like"/>
    <property type="match status" value="1"/>
</dbReference>
<feature type="domain" description="Glycosyltransferase subfamily 4-like N-terminal" evidence="1">
    <location>
        <begin position="14"/>
        <end position="165"/>
    </location>
</feature>
<evidence type="ECO:0000259" key="1">
    <source>
        <dbReference type="Pfam" id="PF13439"/>
    </source>
</evidence>